<dbReference type="GO" id="GO:0005525">
    <property type="term" value="F:GTP binding"/>
    <property type="evidence" value="ECO:0007669"/>
    <property type="project" value="UniProtKB-KW"/>
</dbReference>
<dbReference type="SMART" id="SM00174">
    <property type="entry name" value="RHO"/>
    <property type="match status" value="1"/>
</dbReference>
<sequence length="536" mass="62473">MAKNIKCVVVGDGAVGKTCLLTCYATDTFPETYVPTIFDNYSTTVWVNQIPVQLGLWDTAGQEDYDRLRPLSYPLTDVFVLCYSVDNKASFQNIKSKWYPEVSHHCPDVPIVLVATKTDLRKKSIKSKNKSKEISETVSIEKGQALANEIKAVKYLECSARNMHGVKAVFDEVIKVVIVPHKRKYSRERRYAVSVQGMAETVWTNTIYFASRFLPGCYQEYILTDGWSTGVNYKEPSPSNLLEGSRENSSKYHSKEITFVTAYFYLGKIMKGPFKTFNTQSYYKWMKNYAFMNNNIILFTDVEDLATKFKLERFHFPDHMTRIFLKKQNEFWAFGLKQKIEKIYNQPDYPKWYPNTVMASYSCAMHVKYDLLEKVIKENLVNTKYLAWIDLGYFRGNEKGIFTLQPPQNIKDDHIAFVQIDKFVDMTPKQIMFSNSVFLAGGLFIGRHEYLLLFVEDYKKAVEGLITMSIMNTDQQVLYCMYSPKSPFQPRVPIQRYYSQSRWLWFYLGDICREKSLFSLRKKTKLRNFIASSIFL</sequence>
<dbReference type="EMBL" id="CAJPWZ010001029">
    <property type="protein sequence ID" value="CAG2205803.1"/>
    <property type="molecule type" value="Genomic_DNA"/>
</dbReference>
<keyword evidence="4" id="KW-1185">Reference proteome</keyword>
<dbReference type="InterPro" id="IPR001806">
    <property type="entry name" value="Small_GTPase"/>
</dbReference>
<evidence type="ECO:0000256" key="1">
    <source>
        <dbReference type="ARBA" id="ARBA00022741"/>
    </source>
</evidence>
<name>A0A8S3R8X9_MYTED</name>
<organism evidence="3 4">
    <name type="scientific">Mytilus edulis</name>
    <name type="common">Blue mussel</name>
    <dbReference type="NCBI Taxonomy" id="6550"/>
    <lineage>
        <taxon>Eukaryota</taxon>
        <taxon>Metazoa</taxon>
        <taxon>Spiralia</taxon>
        <taxon>Lophotrochozoa</taxon>
        <taxon>Mollusca</taxon>
        <taxon>Bivalvia</taxon>
        <taxon>Autobranchia</taxon>
        <taxon>Pteriomorphia</taxon>
        <taxon>Mytilida</taxon>
        <taxon>Mytiloidea</taxon>
        <taxon>Mytilidae</taxon>
        <taxon>Mytilinae</taxon>
        <taxon>Mytilus</taxon>
    </lineage>
</organism>
<gene>
    <name evidence="3" type="ORF">MEDL_20084</name>
</gene>
<dbReference type="AlphaFoldDB" id="A0A8S3R8X9"/>
<protein>
    <submittedName>
        <fullName evidence="3">RAC1</fullName>
    </submittedName>
</protein>
<evidence type="ECO:0000313" key="3">
    <source>
        <dbReference type="EMBL" id="CAG2205803.1"/>
    </source>
</evidence>
<keyword evidence="1" id="KW-0547">Nucleotide-binding</keyword>
<dbReference type="FunFam" id="3.40.50.300:FF:000118">
    <property type="entry name" value="Rho-related GTP-binding protein RhoG"/>
    <property type="match status" value="1"/>
</dbReference>
<dbReference type="PROSITE" id="PS51421">
    <property type="entry name" value="RAS"/>
    <property type="match status" value="1"/>
</dbReference>
<dbReference type="SUPFAM" id="SSF52540">
    <property type="entry name" value="P-loop containing nucleoside triphosphate hydrolases"/>
    <property type="match status" value="1"/>
</dbReference>
<dbReference type="SMART" id="SM00176">
    <property type="entry name" value="RAN"/>
    <property type="match status" value="1"/>
</dbReference>
<dbReference type="SMART" id="SM00175">
    <property type="entry name" value="RAB"/>
    <property type="match status" value="1"/>
</dbReference>
<dbReference type="PROSITE" id="PS51420">
    <property type="entry name" value="RHO"/>
    <property type="match status" value="1"/>
</dbReference>
<comment type="caution">
    <text evidence="3">The sequence shown here is derived from an EMBL/GenBank/DDBJ whole genome shotgun (WGS) entry which is preliminary data.</text>
</comment>
<dbReference type="InterPro" id="IPR003578">
    <property type="entry name" value="Small_GTPase_Rho"/>
</dbReference>
<dbReference type="InterPro" id="IPR027417">
    <property type="entry name" value="P-loop_NTPase"/>
</dbReference>
<dbReference type="PRINTS" id="PR00449">
    <property type="entry name" value="RASTRNSFRMNG"/>
</dbReference>
<keyword evidence="2" id="KW-0342">GTP-binding</keyword>
<dbReference type="PANTHER" id="PTHR24072">
    <property type="entry name" value="RHO FAMILY GTPASE"/>
    <property type="match status" value="1"/>
</dbReference>
<dbReference type="GO" id="GO:0007264">
    <property type="term" value="P:small GTPase-mediated signal transduction"/>
    <property type="evidence" value="ECO:0007669"/>
    <property type="project" value="InterPro"/>
</dbReference>
<proteinExistence type="predicted"/>
<evidence type="ECO:0000256" key="2">
    <source>
        <dbReference type="ARBA" id="ARBA00023134"/>
    </source>
</evidence>
<dbReference type="Proteomes" id="UP000683360">
    <property type="component" value="Unassembled WGS sequence"/>
</dbReference>
<dbReference type="NCBIfam" id="TIGR00231">
    <property type="entry name" value="small_GTP"/>
    <property type="match status" value="1"/>
</dbReference>
<reference evidence="3" key="1">
    <citation type="submission" date="2021-03" db="EMBL/GenBank/DDBJ databases">
        <authorList>
            <person name="Bekaert M."/>
        </authorList>
    </citation>
    <scope>NUCLEOTIDE SEQUENCE</scope>
</reference>
<dbReference type="Pfam" id="PF00071">
    <property type="entry name" value="Ras"/>
    <property type="match status" value="1"/>
</dbReference>
<dbReference type="GO" id="GO:0003924">
    <property type="term" value="F:GTPase activity"/>
    <property type="evidence" value="ECO:0007669"/>
    <property type="project" value="InterPro"/>
</dbReference>
<dbReference type="CDD" id="cd00157">
    <property type="entry name" value="Rho"/>
    <property type="match status" value="1"/>
</dbReference>
<dbReference type="InterPro" id="IPR005225">
    <property type="entry name" value="Small_GTP-bd"/>
</dbReference>
<dbReference type="Gene3D" id="3.40.50.300">
    <property type="entry name" value="P-loop containing nucleotide triphosphate hydrolases"/>
    <property type="match status" value="1"/>
</dbReference>
<accession>A0A8S3R8X9</accession>
<evidence type="ECO:0000313" key="4">
    <source>
        <dbReference type="Proteomes" id="UP000683360"/>
    </source>
</evidence>
<dbReference type="SMART" id="SM00173">
    <property type="entry name" value="RAS"/>
    <property type="match status" value="1"/>
</dbReference>
<dbReference type="OrthoDB" id="411632at2759"/>
<dbReference type="InterPro" id="IPR011735">
    <property type="entry name" value="WlaTC/HtrL_glycosyltransf"/>
</dbReference>
<dbReference type="Pfam" id="PF09612">
    <property type="entry name" value="HtrL_YibB"/>
    <property type="match status" value="1"/>
</dbReference>
<dbReference type="PROSITE" id="PS51419">
    <property type="entry name" value="RAB"/>
    <property type="match status" value="1"/>
</dbReference>